<keyword evidence="2" id="KW-0819">tRNA processing</keyword>
<dbReference type="GO" id="GO:0046872">
    <property type="term" value="F:metal ion binding"/>
    <property type="evidence" value="ECO:0007669"/>
    <property type="project" value="UniProtKB-KW"/>
</dbReference>
<evidence type="ECO:0000256" key="3">
    <source>
        <dbReference type="ARBA" id="ARBA00022723"/>
    </source>
</evidence>
<keyword evidence="9" id="KW-1185">Reference proteome</keyword>
<evidence type="ECO:0000256" key="2">
    <source>
        <dbReference type="ARBA" id="ARBA00022694"/>
    </source>
</evidence>
<organism evidence="8 9">
    <name type="scientific">Cyclotella atomus</name>
    <dbReference type="NCBI Taxonomy" id="382360"/>
    <lineage>
        <taxon>Eukaryota</taxon>
        <taxon>Sar</taxon>
        <taxon>Stramenopiles</taxon>
        <taxon>Ochrophyta</taxon>
        <taxon>Bacillariophyta</taxon>
        <taxon>Coscinodiscophyceae</taxon>
        <taxon>Thalassiosirophycidae</taxon>
        <taxon>Stephanodiscales</taxon>
        <taxon>Stephanodiscaceae</taxon>
        <taxon>Cyclotella</taxon>
    </lineage>
</organism>
<feature type="domain" description="Archease" evidence="7">
    <location>
        <begin position="72"/>
        <end position="214"/>
    </location>
</feature>
<comment type="caution">
    <text evidence="8">The sequence shown here is derived from an EMBL/GenBank/DDBJ whole genome shotgun (WGS) entry which is preliminary data.</text>
</comment>
<accession>A0ABD3NMA7</accession>
<dbReference type="InterPro" id="IPR002804">
    <property type="entry name" value="Archease"/>
</dbReference>
<keyword evidence="4" id="KW-0106">Calcium</keyword>
<dbReference type="PANTHER" id="PTHR12682">
    <property type="entry name" value="ARCHEASE"/>
    <property type="match status" value="1"/>
</dbReference>
<dbReference type="SUPFAM" id="SSF69819">
    <property type="entry name" value="MTH1598-like"/>
    <property type="match status" value="1"/>
</dbReference>
<dbReference type="Proteomes" id="UP001530400">
    <property type="component" value="Unassembled WGS sequence"/>
</dbReference>
<evidence type="ECO:0000256" key="5">
    <source>
        <dbReference type="ARBA" id="ARBA00071898"/>
    </source>
</evidence>
<gene>
    <name evidence="8" type="ORF">ACHAWO_001919</name>
</gene>
<dbReference type="InterPro" id="IPR023572">
    <property type="entry name" value="Archease_dom"/>
</dbReference>
<proteinExistence type="inferred from homology"/>
<evidence type="ECO:0000259" key="7">
    <source>
        <dbReference type="Pfam" id="PF01951"/>
    </source>
</evidence>
<dbReference type="GO" id="GO:0008033">
    <property type="term" value="P:tRNA processing"/>
    <property type="evidence" value="ECO:0007669"/>
    <property type="project" value="UniProtKB-KW"/>
</dbReference>
<keyword evidence="3" id="KW-0479">Metal-binding</keyword>
<protein>
    <recommendedName>
        <fullName evidence="5">Protein archease-like</fullName>
    </recommendedName>
</protein>
<evidence type="ECO:0000256" key="6">
    <source>
        <dbReference type="SAM" id="MobiDB-lite"/>
    </source>
</evidence>
<dbReference type="EMBL" id="JALLPJ020001067">
    <property type="protein sequence ID" value="KAL3777055.1"/>
    <property type="molecule type" value="Genomic_DNA"/>
</dbReference>
<dbReference type="AlphaFoldDB" id="A0ABD3NMA7"/>
<dbReference type="Gene3D" id="3.55.10.10">
    <property type="entry name" value="Archease domain"/>
    <property type="match status" value="1"/>
</dbReference>
<dbReference type="PANTHER" id="PTHR12682:SF11">
    <property type="entry name" value="PROTEIN ARCHEASE"/>
    <property type="match status" value="1"/>
</dbReference>
<sequence>MNSEERIDAQCTKPTKRRGPSAENQRQIDDAIAARSLKISAYSGASIPINESDNDTCAQYDEPGTAPPNAQYEYLNHPADILLHAWGDNFISSLRNLACAMFGCITSLSSVSTDAHQSEEFGRNIAARGHDTRSLVYAFLDEWLFNFHETGFIPKDIDIIDYDPHTFMISSKGTGEVLDLTRHPRGMEVKAITYSAMKVKETDGRCDVYVVVDI</sequence>
<reference evidence="8 9" key="1">
    <citation type="submission" date="2024-10" db="EMBL/GenBank/DDBJ databases">
        <title>Updated reference genomes for cyclostephanoid diatoms.</title>
        <authorList>
            <person name="Roberts W.R."/>
            <person name="Alverson A.J."/>
        </authorList>
    </citation>
    <scope>NUCLEOTIDE SEQUENCE [LARGE SCALE GENOMIC DNA]</scope>
    <source>
        <strain evidence="8 9">AJA010-31</strain>
    </source>
</reference>
<comment type="similarity">
    <text evidence="1">Belongs to the archease family.</text>
</comment>
<feature type="region of interest" description="Disordered" evidence="6">
    <location>
        <begin position="1"/>
        <end position="26"/>
    </location>
</feature>
<evidence type="ECO:0000256" key="4">
    <source>
        <dbReference type="ARBA" id="ARBA00022837"/>
    </source>
</evidence>
<dbReference type="Pfam" id="PF01951">
    <property type="entry name" value="Archease"/>
    <property type="match status" value="1"/>
</dbReference>
<name>A0ABD3NMA7_9STRA</name>
<evidence type="ECO:0000313" key="8">
    <source>
        <dbReference type="EMBL" id="KAL3777055.1"/>
    </source>
</evidence>
<evidence type="ECO:0000313" key="9">
    <source>
        <dbReference type="Proteomes" id="UP001530400"/>
    </source>
</evidence>
<dbReference type="FunFam" id="3.55.10.10:FF:000002">
    <property type="entry name" value="Archease, putative"/>
    <property type="match status" value="1"/>
</dbReference>
<dbReference type="InterPro" id="IPR036820">
    <property type="entry name" value="Archease_dom_sf"/>
</dbReference>
<evidence type="ECO:0000256" key="1">
    <source>
        <dbReference type="ARBA" id="ARBA00007963"/>
    </source>
</evidence>